<dbReference type="GO" id="GO:0005524">
    <property type="term" value="F:ATP binding"/>
    <property type="evidence" value="ECO:0007669"/>
    <property type="project" value="UniProtKB-KW"/>
</dbReference>
<evidence type="ECO:0000256" key="5">
    <source>
        <dbReference type="ARBA" id="ARBA00022801"/>
    </source>
</evidence>
<dbReference type="FunFam" id="3.40.50.10810:FF:000003">
    <property type="entry name" value="chromodomain-helicase-DNA-binding protein 8 isoform X4"/>
    <property type="match status" value="1"/>
</dbReference>
<keyword evidence="3" id="KW-0677">Repeat</keyword>
<dbReference type="Ensembl" id="ENSCPGT00000020091.1">
    <property type="protein sequence ID" value="ENSCPGP00000018371.1"/>
    <property type="gene ID" value="ENSCPGG00000010560.1"/>
</dbReference>
<feature type="domain" description="Helicase C-terminal" evidence="16">
    <location>
        <begin position="935"/>
        <end position="1086"/>
    </location>
</feature>
<keyword evidence="10" id="KW-0804">Transcription</keyword>
<dbReference type="InterPro" id="IPR056342">
    <property type="entry name" value="HTH_CHD6-9"/>
</dbReference>
<feature type="region of interest" description="Disordered" evidence="13">
    <location>
        <begin position="87"/>
        <end position="441"/>
    </location>
</feature>
<dbReference type="SUPFAM" id="SSF52540">
    <property type="entry name" value="P-loop containing nucleoside triphosphate hydrolases"/>
    <property type="match status" value="2"/>
</dbReference>
<evidence type="ECO:0000313" key="17">
    <source>
        <dbReference type="Ensembl" id="ENSCPGP00000018371.1"/>
    </source>
</evidence>
<evidence type="ECO:0000256" key="4">
    <source>
        <dbReference type="ARBA" id="ARBA00022741"/>
    </source>
</evidence>
<dbReference type="InterPro" id="IPR014001">
    <property type="entry name" value="Helicase_ATP-bd"/>
</dbReference>
<reference evidence="17" key="1">
    <citation type="submission" date="2025-08" db="UniProtKB">
        <authorList>
            <consortium name="Ensembl"/>
        </authorList>
    </citation>
    <scope>IDENTIFICATION</scope>
</reference>
<keyword evidence="8" id="KW-0805">Transcription regulation</keyword>
<dbReference type="GO" id="GO:0016787">
    <property type="term" value="F:hydrolase activity"/>
    <property type="evidence" value="ECO:0007669"/>
    <property type="project" value="UniProtKB-KW"/>
</dbReference>
<dbReference type="Gene3D" id="3.40.50.10810">
    <property type="entry name" value="Tandem AAA-ATPase domain"/>
    <property type="match status" value="1"/>
</dbReference>
<reference evidence="17" key="2">
    <citation type="submission" date="2025-09" db="UniProtKB">
        <authorList>
            <consortium name="Ensembl"/>
        </authorList>
    </citation>
    <scope>IDENTIFICATION</scope>
</reference>
<keyword evidence="7" id="KW-0156">Chromatin regulator</keyword>
<dbReference type="SUPFAM" id="SSF160481">
    <property type="entry name" value="BRK domain-like"/>
    <property type="match status" value="2"/>
</dbReference>
<dbReference type="PROSITE" id="PS51194">
    <property type="entry name" value="HELICASE_CTER"/>
    <property type="match status" value="1"/>
</dbReference>
<protein>
    <submittedName>
        <fullName evidence="17">Chromodomain helicase DNA binding protein 7</fullName>
    </submittedName>
</protein>
<feature type="compositionally biased region" description="Polar residues" evidence="13">
    <location>
        <begin position="429"/>
        <end position="441"/>
    </location>
</feature>
<dbReference type="Pfam" id="PF00271">
    <property type="entry name" value="Helicase_C"/>
    <property type="match status" value="1"/>
</dbReference>
<feature type="region of interest" description="Disordered" evidence="13">
    <location>
        <begin position="581"/>
        <end position="600"/>
    </location>
</feature>
<evidence type="ECO:0000259" key="14">
    <source>
        <dbReference type="PROSITE" id="PS50013"/>
    </source>
</evidence>
<sequence>MADPGMMSLFGEDGNIFSEGLEGLGECGYPENTVNPMGQQMPMDQGFPSLQSSLHHPPANQNQAKLTHFDHYNQYEQQKMHLMDQPNRMISNAPGNGIASPHSQYHNPPVPQVPHGSGPPQAPSGPPGQGHPQHMQQMGNYMARGDFSMQQHSQPPPQQQRMNQFSQGQEGLNQGNPFIATSGPGHLSHVPQQNPSMAPSLRHSVQQFHHHPPTALHGESVAHSPRFSPNPPQQGAVRPQTLNFSSRSQTVPSPTINNSGQYSRYPYSNLNQGLVNNTGMNQNLGLTNNTPMNQSVPRYPNAVGFPSNSGQGLMHQQPIHPSGSLNQMNTQTMHPSQPQGTYASPPPMSPMKAMSNPAGTPPPQVRPGSAGIPMEVGSYPNIPHPQPSHQPPGKRRSSRQVKRKRYTEDLEFKISDEEADDADAAGRDSPSNTSQSEQQVRCEQTGKVALTATFKVQIRALFLNDIHPRLAQCARRHYSYLHCQWASVEELDKDKRIQQKIKRFKAKQGQNKFLSELFNPDYVEVDRIMDFSRSTDDNGEPVTHYLVKWCSLPYEDSTWELKQDIDQAKIEEFEKLMSREPEMERVERPPADDWKKSESSREYKNNNKLREYQLEGVNWLLFNWYNTRNCILADEMGLGKTIQSITFLYEIYLKGIHGPFLVIAPLSTIPNWEREFRTWTELNVVVYHGSQASRRTIQLYEMYFKDPQGRVIKGSYKFHAIITTFEMILTDCPELRNIPWRCVVIDEAHRLKNRNCKLLEGLKMMDLEHKVLLTGTPLQNTVEELFSLLHFLEPGRFPSETTFMQEFGDLKTEEQVQKLQAILKPMMLRRLKEDVEKNLAPKEETIIEVELTNIQKKYYRAILEKNFTFLSKGGGQANVPNLLNTMMELRKCCNHPYLINGAEEKILEEFKETHNADSPDFQLQAMIQAAGKLVLIDKLLPKLKAGGHRVLIFSQMVRCLDILEDYLIQRRYPYERIDGRVRGNLRQAAIDRFSRPDSDRFVFLLCTRAGGLGINLTAADTCIIFDSDWNPQNDLQAQARCHRIGQSKSVKIYRLITRNSYEREMFDKASLKLGLDKAVLQSMSGRENVQQLSKKEIEDLLRKGAYGALMDEEDEGSKFCEEDIDQILLRRTHTITIESEGKGSTFAKASFVASGNRTDISLDDPNFWQKWAKKAELDIDALNGRNNLVIDTPRVRKQTRLYSAVKEDELMEFSDLESDSEEKPSTKPRRPQDKSQGYARSECFRVEKNLLVYGWGRWTDILSHGRYKRQLTEQDVETICRTILVYCLNHYKGDENIKSFIWDLITPTADGQTRALVNHSGLSAPVPRGRKGKKVKAQSSQPMLQDADWLTTCNPDVLFQEDSYRKHLKHHCNKVLLRVRMLYYLRQEVIGDQADKILEGADSSEVDVWIPEPFHAEVPADWWDKEADKSLLIGVFKHGYEKYNSMRADPALCFLERVGMPDAKAIAAEQRGTDMLADGGDGGEFDREDEDPEYKPTRTPFKDEIDEFANSPPEDKEESIEIHPNKQSESNAELGQLYWPNTSTLTTRLRRLITAYQRSYKRQQMRQEALMKTDRRRRRPREEVRALEAEREAIITEKRQKWTRREEADFYRVVSTFGIIFDPVKHQFDWNQFRAFARLDKKSDESLEKYFNGFVNMCRRVCRMPVKPDDEPPDLSTMIEPITEERASRTLYRIELLRKIREQVLHHPQLGERLKLCQPSLDLPEWWECGKHDKDLLIGAAKHGVSRTDYHILNDPELSFLEAHKNFAQNRGTGNVNTVSSVNPLGAGCSQTPPIVPSTPVQEEKTTEQTESKVEGSENPAAKEKPDIKEETDTADKDTKPDCDAEAEPGSVKCELKDIEMSTDVDPKSISEKGSEEDEEEKLDDDDKSEESSQPEAGTVSQGKNFDEESNASMSTARDETRDGFYMEDGDPSVVQLLHERTFAFSFWPKDRVMINRLDNICEAVLKGKWPVNRRQMFDFQGLIPGYTPAAVDSPLQKRSFAELSMVGQASVSGSEDITSSPQLSKEDALNLSVPRQRRRRRRKIEIEAERAAKRRNLMEMVAQLRESQVVSENGQEKVVDLSKASREATSSTSNFSSVTSKFILPNVSTPVSDAFKTQMELLQAGLSRTPTRHLLNGSLIDGEPPMKRRRGRRKNVEGLDLLFMSNKRTSLTEDAEVTKAFEEDMEALPARNIPSPGQLDPDTRIPVINLEDGTRLVGEDAPKNKDLVEWLKLHPTYTVDMPSYVPKSADVLFSPFQKPKQKRHRCRNPNKLDINTLTGEERVPVVNKRNGKKVKILLVQSQSLILSLHAESWFSIPSFLLKSLIIWHQQLYLLECTTQFL</sequence>
<dbReference type="Pfam" id="PF00385">
    <property type="entry name" value="Chromo"/>
    <property type="match status" value="1"/>
</dbReference>
<evidence type="ECO:0000256" key="1">
    <source>
        <dbReference type="ARBA" id="ARBA00004123"/>
    </source>
</evidence>
<feature type="compositionally biased region" description="Basic and acidic residues" evidence="13">
    <location>
        <begin position="406"/>
        <end position="416"/>
    </location>
</feature>
<feature type="compositionally biased region" description="Basic residues" evidence="13">
    <location>
        <begin position="392"/>
        <end position="405"/>
    </location>
</feature>
<feature type="compositionally biased region" description="Polar residues" evidence="13">
    <location>
        <begin position="1894"/>
        <end position="1904"/>
    </location>
</feature>
<dbReference type="InterPro" id="IPR000953">
    <property type="entry name" value="Chromo/chromo_shadow_dom"/>
</dbReference>
<evidence type="ECO:0000256" key="7">
    <source>
        <dbReference type="ARBA" id="ARBA00022853"/>
    </source>
</evidence>
<dbReference type="Pfam" id="PF23078">
    <property type="entry name" value="HTH_CHD6-9"/>
    <property type="match status" value="1"/>
</dbReference>
<dbReference type="GO" id="GO:0006325">
    <property type="term" value="P:chromatin organization"/>
    <property type="evidence" value="ECO:0007669"/>
    <property type="project" value="UniProtKB-KW"/>
</dbReference>
<evidence type="ECO:0000259" key="15">
    <source>
        <dbReference type="PROSITE" id="PS51192"/>
    </source>
</evidence>
<keyword evidence="18" id="KW-1185">Reference proteome</keyword>
<dbReference type="Proteomes" id="UP000694419">
    <property type="component" value="Unplaced"/>
</dbReference>
<dbReference type="InterPro" id="IPR038718">
    <property type="entry name" value="SNF2-like_sf"/>
</dbReference>
<feature type="compositionally biased region" description="Basic and acidic residues" evidence="13">
    <location>
        <begin position="1221"/>
        <end position="1233"/>
    </location>
</feature>
<feature type="region of interest" description="Disordered" evidence="13">
    <location>
        <begin position="1787"/>
        <end position="1927"/>
    </location>
</feature>
<dbReference type="SMART" id="SM00592">
    <property type="entry name" value="BRK"/>
    <property type="match status" value="2"/>
</dbReference>
<dbReference type="SMART" id="SM00298">
    <property type="entry name" value="CHROMO"/>
    <property type="match status" value="1"/>
</dbReference>
<feature type="compositionally biased region" description="Polar residues" evidence="13">
    <location>
        <begin position="190"/>
        <end position="207"/>
    </location>
</feature>
<feature type="compositionally biased region" description="Low complexity" evidence="13">
    <location>
        <begin position="130"/>
        <end position="139"/>
    </location>
</feature>
<dbReference type="PROSITE" id="PS50013">
    <property type="entry name" value="CHROMO_2"/>
    <property type="match status" value="1"/>
</dbReference>
<keyword evidence="4" id="KW-0547">Nucleotide-binding</keyword>
<feature type="compositionally biased region" description="Basic and acidic residues" evidence="13">
    <location>
        <begin position="1493"/>
        <end position="1503"/>
    </location>
</feature>
<evidence type="ECO:0000256" key="11">
    <source>
        <dbReference type="ARBA" id="ARBA00023242"/>
    </source>
</evidence>
<keyword evidence="9" id="KW-0238">DNA-binding</keyword>
<dbReference type="InterPro" id="IPR051493">
    <property type="entry name" value="CHD"/>
</dbReference>
<feature type="compositionally biased region" description="Polar residues" evidence="13">
    <location>
        <begin position="161"/>
        <end position="176"/>
    </location>
</feature>
<keyword evidence="11" id="KW-0539">Nucleus</keyword>
<feature type="region of interest" description="Disordered" evidence="13">
    <location>
        <begin position="1213"/>
        <end position="1238"/>
    </location>
</feature>
<keyword evidence="5" id="KW-0378">Hydrolase</keyword>
<feature type="region of interest" description="Disordered" evidence="13">
    <location>
        <begin position="1474"/>
        <end position="1505"/>
    </location>
</feature>
<feature type="compositionally biased region" description="Basic and acidic residues" evidence="13">
    <location>
        <begin position="1802"/>
        <end position="1843"/>
    </location>
</feature>
<name>A0A8C3K4E4_9CHAR</name>
<dbReference type="Gene3D" id="3.40.5.120">
    <property type="match status" value="1"/>
</dbReference>
<dbReference type="Pfam" id="PF07533">
    <property type="entry name" value="BRK"/>
    <property type="match status" value="1"/>
</dbReference>
<comment type="similarity">
    <text evidence="2">Belongs to the SNF2/RAD54 helicase family.</text>
</comment>
<dbReference type="InterPro" id="IPR049730">
    <property type="entry name" value="SNF2/RAD54-like_C"/>
</dbReference>
<dbReference type="PROSITE" id="PS51192">
    <property type="entry name" value="HELICASE_ATP_BIND_1"/>
    <property type="match status" value="1"/>
</dbReference>
<dbReference type="FunFam" id="1.10.10.60:FF:000184">
    <property type="entry name" value="Chromodomain helicase DNA binding protein 6"/>
    <property type="match status" value="1"/>
</dbReference>
<feature type="compositionally biased region" description="Acidic residues" evidence="13">
    <location>
        <begin position="1481"/>
        <end position="1492"/>
    </location>
</feature>
<dbReference type="SUPFAM" id="SSF54160">
    <property type="entry name" value="Chromo domain-like"/>
    <property type="match status" value="1"/>
</dbReference>
<comment type="catalytic activity">
    <reaction evidence="12">
        <text>ATP + H2O = ADP + phosphate + H(+)</text>
        <dbReference type="Rhea" id="RHEA:13065"/>
        <dbReference type="ChEBI" id="CHEBI:15377"/>
        <dbReference type="ChEBI" id="CHEBI:15378"/>
        <dbReference type="ChEBI" id="CHEBI:30616"/>
        <dbReference type="ChEBI" id="CHEBI:43474"/>
        <dbReference type="ChEBI" id="CHEBI:456216"/>
    </reaction>
</comment>
<evidence type="ECO:0000256" key="8">
    <source>
        <dbReference type="ARBA" id="ARBA00023015"/>
    </source>
</evidence>
<accession>A0A8C3K4E4</accession>
<dbReference type="InterPro" id="IPR023780">
    <property type="entry name" value="Chromo_domain"/>
</dbReference>
<comment type="subcellular location">
    <subcellularLocation>
        <location evidence="1">Nucleus</location>
    </subcellularLocation>
</comment>
<dbReference type="Gene3D" id="2.40.50.40">
    <property type="match status" value="1"/>
</dbReference>
<feature type="compositionally biased region" description="Polar residues" evidence="13">
    <location>
        <begin position="323"/>
        <end position="342"/>
    </location>
</feature>
<feature type="compositionally biased region" description="Acidic residues" evidence="13">
    <location>
        <begin position="1875"/>
        <end position="1889"/>
    </location>
</feature>
<feature type="compositionally biased region" description="Polar residues" evidence="13">
    <location>
        <begin position="240"/>
        <end position="296"/>
    </location>
</feature>
<evidence type="ECO:0000256" key="12">
    <source>
        <dbReference type="ARBA" id="ARBA00049360"/>
    </source>
</evidence>
<dbReference type="CDD" id="cd18663">
    <property type="entry name" value="CD2_tandem_CHD5-9_like"/>
    <property type="match status" value="1"/>
</dbReference>
<feature type="compositionally biased region" description="Basic and acidic residues" evidence="13">
    <location>
        <begin position="1854"/>
        <end position="1874"/>
    </location>
</feature>
<dbReference type="PANTHER" id="PTHR46850">
    <property type="entry name" value="CHROMODOMAIN-HELICASE-DNA-BINDING PROTEIN 9"/>
    <property type="match status" value="1"/>
</dbReference>
<organism evidence="17 18">
    <name type="scientific">Calidris pygmaea</name>
    <name type="common">Spoon-billed sandpiper</name>
    <dbReference type="NCBI Taxonomy" id="425635"/>
    <lineage>
        <taxon>Eukaryota</taxon>
        <taxon>Metazoa</taxon>
        <taxon>Chordata</taxon>
        <taxon>Craniata</taxon>
        <taxon>Vertebrata</taxon>
        <taxon>Euteleostomi</taxon>
        <taxon>Archelosauria</taxon>
        <taxon>Archosauria</taxon>
        <taxon>Dinosauria</taxon>
        <taxon>Saurischia</taxon>
        <taxon>Theropoda</taxon>
        <taxon>Coelurosauria</taxon>
        <taxon>Aves</taxon>
        <taxon>Neognathae</taxon>
        <taxon>Neoaves</taxon>
        <taxon>Charadriiformes</taxon>
        <taxon>Scolopacidae</taxon>
        <taxon>Calidris</taxon>
    </lineage>
</organism>
<dbReference type="InterPro" id="IPR006576">
    <property type="entry name" value="BRK_domain"/>
</dbReference>
<dbReference type="GO" id="GO:0005634">
    <property type="term" value="C:nucleus"/>
    <property type="evidence" value="ECO:0007669"/>
    <property type="project" value="UniProtKB-SubCell"/>
</dbReference>
<dbReference type="InterPro" id="IPR001650">
    <property type="entry name" value="Helicase_C-like"/>
</dbReference>
<dbReference type="SMART" id="SM00487">
    <property type="entry name" value="DEXDc"/>
    <property type="match status" value="1"/>
</dbReference>
<dbReference type="PANTHER" id="PTHR46850:SF1">
    <property type="entry name" value="CHROMODOMAIN-HELICASE-DNA-BINDING PROTEIN 9"/>
    <property type="match status" value="1"/>
</dbReference>
<dbReference type="Pfam" id="PF00176">
    <property type="entry name" value="SNF2-rel_dom"/>
    <property type="match status" value="1"/>
</dbReference>
<dbReference type="CDD" id="cd18793">
    <property type="entry name" value="SF2_C_SNF"/>
    <property type="match status" value="1"/>
</dbReference>
<dbReference type="GO" id="GO:0003677">
    <property type="term" value="F:DNA binding"/>
    <property type="evidence" value="ECO:0007669"/>
    <property type="project" value="UniProtKB-KW"/>
</dbReference>
<dbReference type="Gene3D" id="1.10.10.60">
    <property type="entry name" value="Homeodomain-like"/>
    <property type="match status" value="2"/>
</dbReference>
<dbReference type="SMART" id="SM00490">
    <property type="entry name" value="HELICc"/>
    <property type="match status" value="1"/>
</dbReference>
<dbReference type="InterPro" id="IPR016197">
    <property type="entry name" value="Chromo-like_dom_sf"/>
</dbReference>
<keyword evidence="6" id="KW-0067">ATP-binding</keyword>
<evidence type="ECO:0000256" key="10">
    <source>
        <dbReference type="ARBA" id="ARBA00023163"/>
    </source>
</evidence>
<evidence type="ECO:0000256" key="13">
    <source>
        <dbReference type="SAM" id="MobiDB-lite"/>
    </source>
</evidence>
<dbReference type="FunFam" id="2.40.50.40:FF:000001">
    <property type="entry name" value="chromodomain-helicase-DNA-binding protein 8 isoform X4"/>
    <property type="match status" value="1"/>
</dbReference>
<dbReference type="Gene3D" id="3.40.50.300">
    <property type="entry name" value="P-loop containing nucleotide triphosphate hydrolases"/>
    <property type="match status" value="1"/>
</dbReference>
<dbReference type="InterPro" id="IPR000330">
    <property type="entry name" value="SNF2_N"/>
</dbReference>
<feature type="domain" description="Helicase ATP-binding" evidence="15">
    <location>
        <begin position="621"/>
        <end position="795"/>
    </location>
</feature>
<evidence type="ECO:0000256" key="9">
    <source>
        <dbReference type="ARBA" id="ARBA00023125"/>
    </source>
</evidence>
<evidence type="ECO:0000259" key="16">
    <source>
        <dbReference type="PROSITE" id="PS51194"/>
    </source>
</evidence>
<dbReference type="InterPro" id="IPR027417">
    <property type="entry name" value="P-loop_NTPase"/>
</dbReference>
<dbReference type="FunFam" id="3.40.5.120:FF:000003">
    <property type="entry name" value="chromodomain-helicase-DNA-binding protein 9 isoform X1"/>
    <property type="match status" value="1"/>
</dbReference>
<proteinExistence type="inferred from homology"/>
<dbReference type="FunFam" id="3.40.50.300:FF:000015">
    <property type="entry name" value="chromodomain-helicase-DNA-binding protein 9 isoform X1"/>
    <property type="match status" value="1"/>
</dbReference>
<feature type="domain" description="Chromo" evidence="14">
    <location>
        <begin position="523"/>
        <end position="588"/>
    </location>
</feature>
<dbReference type="InterPro" id="IPR037259">
    <property type="entry name" value="BRK_sf"/>
</dbReference>
<evidence type="ECO:0000313" key="18">
    <source>
        <dbReference type="Proteomes" id="UP000694419"/>
    </source>
</evidence>
<evidence type="ECO:0000256" key="3">
    <source>
        <dbReference type="ARBA" id="ARBA00022737"/>
    </source>
</evidence>
<evidence type="ECO:0000256" key="6">
    <source>
        <dbReference type="ARBA" id="ARBA00022840"/>
    </source>
</evidence>
<evidence type="ECO:0000256" key="2">
    <source>
        <dbReference type="ARBA" id="ARBA00007025"/>
    </source>
</evidence>